<evidence type="ECO:0000313" key="4">
    <source>
        <dbReference type="Proteomes" id="UP000085678"/>
    </source>
</evidence>
<dbReference type="KEGG" id="lak:106151998"/>
<protein>
    <submittedName>
        <fullName evidence="5">AP-5 complex subunit zeta-1</fullName>
    </submittedName>
</protein>
<dbReference type="Pfam" id="PF25154">
    <property type="entry name" value="TPR_AP5Z1_C"/>
    <property type="match status" value="1"/>
</dbReference>
<dbReference type="RefSeq" id="XP_013380903.1">
    <property type="nucleotide sequence ID" value="XM_013525449.1"/>
</dbReference>
<feature type="domain" description="AP-5 complex subunit zeta-1 N-terminal TPR" evidence="2">
    <location>
        <begin position="3"/>
        <end position="276"/>
    </location>
</feature>
<evidence type="ECO:0000313" key="5">
    <source>
        <dbReference type="RefSeq" id="XP_013380903.1"/>
    </source>
</evidence>
<feature type="domain" description="AP-5 complex subunit zeta-1 C-terminal TPR" evidence="3">
    <location>
        <begin position="438"/>
        <end position="784"/>
    </location>
</feature>
<evidence type="ECO:0000259" key="3">
    <source>
        <dbReference type="Pfam" id="PF25154"/>
    </source>
</evidence>
<dbReference type="Proteomes" id="UP000085678">
    <property type="component" value="Unplaced"/>
</dbReference>
<dbReference type="GeneID" id="106151998"/>
<dbReference type="PANTHER" id="PTHR46488">
    <property type="entry name" value="AP-5 COMPLEX SUBUNIT ZETA-1"/>
    <property type="match status" value="1"/>
</dbReference>
<dbReference type="STRING" id="7574.A0A1S3H4H0"/>
<dbReference type="SUPFAM" id="SSF48371">
    <property type="entry name" value="ARM repeat"/>
    <property type="match status" value="1"/>
</dbReference>
<gene>
    <name evidence="5" type="primary">LOC106151998</name>
</gene>
<feature type="domain" description="AP-5 complex subunit zeta-1 ARM repeats" evidence="1">
    <location>
        <begin position="309"/>
        <end position="426"/>
    </location>
</feature>
<reference evidence="5" key="1">
    <citation type="submission" date="2025-08" db="UniProtKB">
        <authorList>
            <consortium name="RefSeq"/>
        </authorList>
    </citation>
    <scope>IDENTIFICATION</scope>
    <source>
        <tissue evidence="5">Gonads</tissue>
    </source>
</reference>
<dbReference type="InterPro" id="IPR028222">
    <property type="entry name" value="AP5Z1"/>
</dbReference>
<accession>A0A1S3H4H0</accession>
<name>A0A1S3H4H0_LINAN</name>
<dbReference type="InterPro" id="IPR016024">
    <property type="entry name" value="ARM-type_fold"/>
</dbReference>
<dbReference type="OrthoDB" id="744564at2759"/>
<dbReference type="Pfam" id="PF14764">
    <property type="entry name" value="SPG48"/>
    <property type="match status" value="1"/>
</dbReference>
<dbReference type="GO" id="GO:0044599">
    <property type="term" value="C:AP-5 adaptor complex"/>
    <property type="evidence" value="ECO:0007669"/>
    <property type="project" value="InterPro"/>
</dbReference>
<dbReference type="InParanoid" id="A0A1S3H4H0"/>
<dbReference type="InterPro" id="IPR056856">
    <property type="entry name" value="TPR_AP5Z1_C"/>
</dbReference>
<dbReference type="PANTHER" id="PTHR46488:SF1">
    <property type="entry name" value="AP-5 COMPLEX SUBUNIT ZETA-1"/>
    <property type="match status" value="1"/>
</dbReference>
<dbReference type="InterPro" id="IPR055450">
    <property type="entry name" value="AP5Z1_ARM"/>
</dbReference>
<keyword evidence="4" id="KW-1185">Reference proteome</keyword>
<dbReference type="AlphaFoldDB" id="A0A1S3H4H0"/>
<sequence length="790" mass="89227">MSASIIENVLKQSRGYSQHDLNDFCGRIQTNTVADINGEGFIQKMRQLYLLLHCTRYRRSIPQELINKLVKILTDTEECSWRSRVICVAVLAELTPCEEIKIFDFNTGSKNVQLAQSLQVIASQGPTLGDFGQIIPLMVRWISTVGFDHDTQIRALLFINHIAALHQQLLTEDQVHVVSSQIADWLAHASMTQSPDPRTRHLFKKEEELMTELDGTPSKDQFTVLSLGKYYSSDQMLNIHSFSVLHTWLKNTSRAGLFVTSDTSSAEDLDSSMTDVSSKHILIEKSLDYCFRLLDQCERRVKQPKDLSLQEGVLIEVLSVLDCICQLKPGHVTRVFTYAQRLYDRIANDAAQARVVLQIIQLFLNHGDIAGYNSDSALEHYFGTILAVSFKHPAVAFDTVLFIRENLEILCYKTDVLSKFCPNILKILAWNPRSYLTEFIDILPAMITPSTALEIVHTLLDLACMTAAIESSGKMEARDRESMEMPSVALERLKEVKNSLQYKPYFSFILRNESGHGDTISKLGDLHAVLKDMMQSPRVLVCLQVVPVLLKVYFKTVLSLGDFELCSQLLPVLLERVGVLYGIDQYRNDIKKIFAEQLQALVKKHPQLVLEQHPEILEYVGQIRNITDKEDFFIHLVWVVGEYTSATYDPRCTPELVSKTYETLETLLYELSGLMSAVASENEAPYSVRLLTVMMSAVAKLASRCQDLIPRVLLCLTKVGQQHRDGNLEEESKQVLLARASELINLLKLPNVAPVILSPSAELETGRWHTENTSLPVLLRASNGILQNIL</sequence>
<dbReference type="Pfam" id="PF25153">
    <property type="entry name" value="TPR_AP5Z1"/>
    <property type="match status" value="1"/>
</dbReference>
<evidence type="ECO:0000259" key="1">
    <source>
        <dbReference type="Pfam" id="PF14764"/>
    </source>
</evidence>
<organism evidence="4 5">
    <name type="scientific">Lingula anatina</name>
    <name type="common">Brachiopod</name>
    <name type="synonym">Lingula unguis</name>
    <dbReference type="NCBI Taxonomy" id="7574"/>
    <lineage>
        <taxon>Eukaryota</taxon>
        <taxon>Metazoa</taxon>
        <taxon>Spiralia</taxon>
        <taxon>Lophotrochozoa</taxon>
        <taxon>Brachiopoda</taxon>
        <taxon>Linguliformea</taxon>
        <taxon>Lingulata</taxon>
        <taxon>Lingulida</taxon>
        <taxon>Linguloidea</taxon>
        <taxon>Lingulidae</taxon>
        <taxon>Lingula</taxon>
    </lineage>
</organism>
<evidence type="ECO:0000259" key="2">
    <source>
        <dbReference type="Pfam" id="PF25153"/>
    </source>
</evidence>
<proteinExistence type="predicted"/>
<dbReference type="InterPro" id="IPR056857">
    <property type="entry name" value="TPR_AP5Z1_N"/>
</dbReference>